<organism evidence="2 3">
    <name type="scientific">Hymenobacter jejuensis</name>
    <dbReference type="NCBI Taxonomy" id="2502781"/>
    <lineage>
        <taxon>Bacteria</taxon>
        <taxon>Pseudomonadati</taxon>
        <taxon>Bacteroidota</taxon>
        <taxon>Cytophagia</taxon>
        <taxon>Cytophagales</taxon>
        <taxon>Hymenobacteraceae</taxon>
        <taxon>Hymenobacter</taxon>
    </lineage>
</organism>
<evidence type="ECO:0000256" key="1">
    <source>
        <dbReference type="SAM" id="SignalP"/>
    </source>
</evidence>
<keyword evidence="1" id="KW-0732">Signal</keyword>
<dbReference type="GO" id="GO:0008237">
    <property type="term" value="F:metallopeptidase activity"/>
    <property type="evidence" value="ECO:0007669"/>
    <property type="project" value="InterPro"/>
</dbReference>
<feature type="chain" id="PRO_5022686809" evidence="1">
    <location>
        <begin position="22"/>
        <end position="271"/>
    </location>
</feature>
<dbReference type="AlphaFoldDB" id="A0A5B8A2M7"/>
<dbReference type="EMBL" id="CP040896">
    <property type="protein sequence ID" value="QDA60895.1"/>
    <property type="molecule type" value="Genomic_DNA"/>
</dbReference>
<sequence length="271" mass="28689">MKFTHLLSTLTIGACSLVALASCSKEEGVATNSPKKEEVSAQALAQIKQLGFSTQNITREGDSYLVEGDIRIDAAQLGTTPEYKLMRVGEEEQYRTNNLVTGLPRTITVAVSSTLPSAYVTAADEAIRRYNAEGLRITMRRVTSGANITLTKAPSGSSYLASAGFPSGGNPYSQVLVNSDALGTSYATTTIASVLAHEIGHCIGFRHTDYMSRQYSCGGSAVNEGASTVGAVLIPGTPSGPDPNSWMLACIGTGVNRPFNTNDRTALNYLY</sequence>
<dbReference type="RefSeq" id="WP_139516069.1">
    <property type="nucleotide sequence ID" value="NZ_CP040896.1"/>
</dbReference>
<keyword evidence="2" id="KW-0378">Hydrolase</keyword>
<dbReference type="GO" id="GO:0006508">
    <property type="term" value="P:proteolysis"/>
    <property type="evidence" value="ECO:0007669"/>
    <property type="project" value="UniProtKB-KW"/>
</dbReference>
<evidence type="ECO:0000313" key="2">
    <source>
        <dbReference type="EMBL" id="QDA60895.1"/>
    </source>
</evidence>
<keyword evidence="3" id="KW-1185">Reference proteome</keyword>
<dbReference type="PROSITE" id="PS51257">
    <property type="entry name" value="PROKAR_LIPOPROTEIN"/>
    <property type="match status" value="1"/>
</dbReference>
<dbReference type="KEGG" id="hyj:FHG12_12615"/>
<proteinExistence type="predicted"/>
<dbReference type="SUPFAM" id="SSF55486">
    <property type="entry name" value="Metalloproteases ('zincins'), catalytic domain"/>
    <property type="match status" value="1"/>
</dbReference>
<evidence type="ECO:0000313" key="3">
    <source>
        <dbReference type="Proteomes" id="UP000305398"/>
    </source>
</evidence>
<reference evidence="2 3" key="1">
    <citation type="submission" date="2019-06" db="EMBL/GenBank/DDBJ databases">
        <authorList>
            <person name="Srinivasan S."/>
        </authorList>
    </citation>
    <scope>NUCLEOTIDE SEQUENCE [LARGE SCALE GENOMIC DNA]</scope>
    <source>
        <strain evidence="2 3">17J68-5</strain>
    </source>
</reference>
<dbReference type="OrthoDB" id="785995at2"/>
<dbReference type="Gene3D" id="3.40.390.10">
    <property type="entry name" value="Collagenase (Catalytic Domain)"/>
    <property type="match status" value="1"/>
</dbReference>
<dbReference type="Pfam" id="PF12388">
    <property type="entry name" value="Peptidase_M57"/>
    <property type="match status" value="1"/>
</dbReference>
<dbReference type="Proteomes" id="UP000305398">
    <property type="component" value="Chromosome"/>
</dbReference>
<dbReference type="InterPro" id="IPR024653">
    <property type="entry name" value="Peptidase_M10/M27/M57"/>
</dbReference>
<name>A0A5B8A2M7_9BACT</name>
<feature type="signal peptide" evidence="1">
    <location>
        <begin position="1"/>
        <end position="21"/>
    </location>
</feature>
<gene>
    <name evidence="2" type="ORF">FHG12_12615</name>
</gene>
<accession>A0A5B8A2M7</accession>
<protein>
    <submittedName>
        <fullName evidence="2">Protease</fullName>
    </submittedName>
</protein>
<keyword evidence="2" id="KW-0645">Protease</keyword>
<dbReference type="InterPro" id="IPR024079">
    <property type="entry name" value="MetalloPept_cat_dom_sf"/>
</dbReference>